<evidence type="ECO:0000313" key="6">
    <source>
        <dbReference type="Proteomes" id="UP001058860"/>
    </source>
</evidence>
<comment type="similarity">
    <text evidence="1">Belongs to the AB hydrolase superfamily.</text>
</comment>
<dbReference type="PANTHER" id="PTHR22946:SF9">
    <property type="entry name" value="POLYKETIDE TRANSFERASE AF380"/>
    <property type="match status" value="1"/>
</dbReference>
<feature type="domain" description="Peptidase S9 prolyl oligopeptidase catalytic" evidence="4">
    <location>
        <begin position="141"/>
        <end position="279"/>
    </location>
</feature>
<dbReference type="InterPro" id="IPR050261">
    <property type="entry name" value="FrsA_esterase"/>
</dbReference>
<reference evidence="6" key="1">
    <citation type="submission" date="2021-11" db="EMBL/GenBank/DDBJ databases">
        <title>Cultivation dependent microbiological survey of springs from the worlds oldest radium mine currently devoted to the extraction of radon-saturated water.</title>
        <authorList>
            <person name="Kapinusova G."/>
            <person name="Smrhova T."/>
            <person name="Strejcek M."/>
            <person name="Suman J."/>
            <person name="Jani K."/>
            <person name="Pajer P."/>
            <person name="Uhlik O."/>
        </authorList>
    </citation>
    <scope>NUCLEOTIDE SEQUENCE [LARGE SCALE GENOMIC DNA]</scope>
    <source>
        <strain evidence="6">J379</strain>
    </source>
</reference>
<gene>
    <name evidence="5" type="ORF">LRS13_05730</name>
</gene>
<feature type="signal peptide" evidence="3">
    <location>
        <begin position="1"/>
        <end position="25"/>
    </location>
</feature>
<dbReference type="Pfam" id="PF00326">
    <property type="entry name" value="Peptidase_S9"/>
    <property type="match status" value="1"/>
</dbReference>
<organism evidence="5 6">
    <name type="scientific">Svornostia abyssi</name>
    <dbReference type="NCBI Taxonomy" id="2898438"/>
    <lineage>
        <taxon>Bacteria</taxon>
        <taxon>Bacillati</taxon>
        <taxon>Actinomycetota</taxon>
        <taxon>Thermoleophilia</taxon>
        <taxon>Solirubrobacterales</taxon>
        <taxon>Baekduiaceae</taxon>
        <taxon>Svornostia</taxon>
    </lineage>
</organism>
<evidence type="ECO:0000313" key="5">
    <source>
        <dbReference type="EMBL" id="UUY05030.1"/>
    </source>
</evidence>
<evidence type="ECO:0000256" key="1">
    <source>
        <dbReference type="ARBA" id="ARBA00008645"/>
    </source>
</evidence>
<dbReference type="GO" id="GO:0016787">
    <property type="term" value="F:hydrolase activity"/>
    <property type="evidence" value="ECO:0007669"/>
    <property type="project" value="UniProtKB-KW"/>
</dbReference>
<proteinExistence type="inferred from homology"/>
<name>A0ABY5PKT2_9ACTN</name>
<evidence type="ECO:0000259" key="4">
    <source>
        <dbReference type="Pfam" id="PF00326"/>
    </source>
</evidence>
<dbReference type="RefSeq" id="WP_353865498.1">
    <property type="nucleotide sequence ID" value="NZ_CP088295.1"/>
</dbReference>
<dbReference type="Gene3D" id="3.40.50.1820">
    <property type="entry name" value="alpha/beta hydrolase"/>
    <property type="match status" value="1"/>
</dbReference>
<feature type="chain" id="PRO_5045189430" evidence="3">
    <location>
        <begin position="26"/>
        <end position="323"/>
    </location>
</feature>
<evidence type="ECO:0000256" key="2">
    <source>
        <dbReference type="ARBA" id="ARBA00022801"/>
    </source>
</evidence>
<dbReference type="InterPro" id="IPR001375">
    <property type="entry name" value="Peptidase_S9_cat"/>
</dbReference>
<keyword evidence="6" id="KW-1185">Reference proteome</keyword>
<dbReference type="InterPro" id="IPR029058">
    <property type="entry name" value="AB_hydrolase_fold"/>
</dbReference>
<accession>A0ABY5PKT2</accession>
<dbReference type="SUPFAM" id="SSF53474">
    <property type="entry name" value="alpha/beta-Hydrolases"/>
    <property type="match status" value="1"/>
</dbReference>
<evidence type="ECO:0000256" key="3">
    <source>
        <dbReference type="SAM" id="SignalP"/>
    </source>
</evidence>
<dbReference type="EMBL" id="CP088295">
    <property type="protein sequence ID" value="UUY05030.1"/>
    <property type="molecule type" value="Genomic_DNA"/>
</dbReference>
<dbReference type="PANTHER" id="PTHR22946">
    <property type="entry name" value="DIENELACTONE HYDROLASE DOMAIN-CONTAINING PROTEIN-RELATED"/>
    <property type="match status" value="1"/>
</dbReference>
<keyword evidence="3" id="KW-0732">Signal</keyword>
<sequence>MDCRWGRHAAAATAALMRVSLVAVALVITGCGGGDEDPTRTTVADKLVSIRTVEFPTKVDDTKVTGLMAVPRGVASRGCVIWQFGFRSTKENADYAWQGLAALGLTTFSIDMRSHGARAADAEEYRKVLEDPATFDAMVRQTVGDLKAATDYLEKQPACKGHIAFAGVSLGGAIGTIFAAEDKRIEAVALVVTPGNWRQAITSPESPMLRGIINDPAALAEAMKTYAPLDPARFVGKIAPRPVLIISGKSDQTVVFSNARALQKAAREPKTIFDFDGGHNPAVGPDAERIGNELGSFLLHNMVQPTYDIDSAPNGTFYERSKR</sequence>
<keyword evidence="2 5" id="KW-0378">Hydrolase</keyword>
<protein>
    <submittedName>
        <fullName evidence="5">Alpha/beta hydrolase</fullName>
    </submittedName>
</protein>
<dbReference type="PROSITE" id="PS51257">
    <property type="entry name" value="PROKAR_LIPOPROTEIN"/>
    <property type="match status" value="1"/>
</dbReference>
<dbReference type="Proteomes" id="UP001058860">
    <property type="component" value="Chromosome"/>
</dbReference>